<feature type="transmembrane region" description="Helical" evidence="8">
    <location>
        <begin position="307"/>
        <end position="325"/>
    </location>
</feature>
<keyword evidence="7 8" id="KW-0472">Membrane</keyword>
<feature type="transmembrane region" description="Helical" evidence="8">
    <location>
        <begin position="119"/>
        <end position="140"/>
    </location>
</feature>
<keyword evidence="10" id="KW-1185">Reference proteome</keyword>
<accession>A0A9N9WPS9</accession>
<keyword evidence="4 8" id="KW-0812">Transmembrane</keyword>
<dbReference type="PANTHER" id="PTHR13148:SF0">
    <property type="entry name" value="POST-GPI ATTACHMENT TO PROTEINS FACTOR 3"/>
    <property type="match status" value="1"/>
</dbReference>
<feature type="transmembrane region" description="Helical" evidence="8">
    <location>
        <begin position="248"/>
        <end position="268"/>
    </location>
</feature>
<dbReference type="GO" id="GO:0005789">
    <property type="term" value="C:endoplasmic reticulum membrane"/>
    <property type="evidence" value="ECO:0007669"/>
    <property type="project" value="TreeGrafter"/>
</dbReference>
<dbReference type="AlphaFoldDB" id="A0A9N9WPS9"/>
<dbReference type="Pfam" id="PF04080">
    <property type="entry name" value="Per1"/>
    <property type="match status" value="1"/>
</dbReference>
<evidence type="ECO:0000256" key="8">
    <source>
        <dbReference type="RuleBase" id="RU365066"/>
    </source>
</evidence>
<dbReference type="GO" id="GO:0016788">
    <property type="term" value="F:hydrolase activity, acting on ester bonds"/>
    <property type="evidence" value="ECO:0007669"/>
    <property type="project" value="TreeGrafter"/>
</dbReference>
<feature type="transmembrane region" description="Helical" evidence="8">
    <location>
        <begin position="193"/>
        <end position="211"/>
    </location>
</feature>
<evidence type="ECO:0000256" key="1">
    <source>
        <dbReference type="ARBA" id="ARBA00004127"/>
    </source>
</evidence>
<comment type="function">
    <text evidence="8">Involved in the lipid remodeling steps of GPI-anchor maturation.</text>
</comment>
<dbReference type="GO" id="GO:0006506">
    <property type="term" value="P:GPI anchor biosynthetic process"/>
    <property type="evidence" value="ECO:0007669"/>
    <property type="project" value="UniProtKB-KW"/>
</dbReference>
<feature type="transmembrane region" description="Helical" evidence="8">
    <location>
        <begin position="218"/>
        <end position="236"/>
    </location>
</feature>
<dbReference type="PANTHER" id="PTHR13148">
    <property type="entry name" value="PER1-RELATED"/>
    <property type="match status" value="1"/>
</dbReference>
<keyword evidence="5" id="KW-0732">Signal</keyword>
<dbReference type="Proteomes" id="UP001153620">
    <property type="component" value="Chromosome 1"/>
</dbReference>
<evidence type="ECO:0000256" key="6">
    <source>
        <dbReference type="ARBA" id="ARBA00022989"/>
    </source>
</evidence>
<dbReference type="EMBL" id="OU895877">
    <property type="protein sequence ID" value="CAG9801107.1"/>
    <property type="molecule type" value="Genomic_DNA"/>
</dbReference>
<comment type="similarity">
    <text evidence="2 8">Belongs to the PGAP3 family.</text>
</comment>
<comment type="caution">
    <text evidence="8">Lacks conserved residue(s) required for the propagation of feature annotation.</text>
</comment>
<keyword evidence="3 8" id="KW-0337">GPI-anchor biosynthesis</keyword>
<evidence type="ECO:0000313" key="9">
    <source>
        <dbReference type="EMBL" id="CAG9801107.1"/>
    </source>
</evidence>
<dbReference type="InterPro" id="IPR007217">
    <property type="entry name" value="Per1-like"/>
</dbReference>
<reference evidence="9" key="1">
    <citation type="submission" date="2022-01" db="EMBL/GenBank/DDBJ databases">
        <authorList>
            <person name="King R."/>
        </authorList>
    </citation>
    <scope>NUCLEOTIDE SEQUENCE</scope>
</reference>
<protein>
    <recommendedName>
        <fullName evidence="8">Post-GPI attachment to proteins factor 3</fullName>
    </recommendedName>
</protein>
<feature type="transmembrane region" description="Helical" evidence="8">
    <location>
        <begin position="275"/>
        <end position="295"/>
    </location>
</feature>
<reference evidence="9" key="2">
    <citation type="submission" date="2022-10" db="EMBL/GenBank/DDBJ databases">
        <authorList>
            <consortium name="ENA_rothamsted_submissions"/>
            <consortium name="culmorum"/>
            <person name="King R."/>
        </authorList>
    </citation>
    <scope>NUCLEOTIDE SEQUENCE</scope>
</reference>
<evidence type="ECO:0000256" key="3">
    <source>
        <dbReference type="ARBA" id="ARBA00022502"/>
    </source>
</evidence>
<dbReference type="OrthoDB" id="419770at2759"/>
<evidence type="ECO:0000313" key="10">
    <source>
        <dbReference type="Proteomes" id="UP001153620"/>
    </source>
</evidence>
<feature type="transmembrane region" description="Helical" evidence="8">
    <location>
        <begin position="7"/>
        <end position="25"/>
    </location>
</feature>
<feature type="transmembrane region" description="Helical" evidence="8">
    <location>
        <begin position="161"/>
        <end position="181"/>
    </location>
</feature>
<evidence type="ECO:0000256" key="4">
    <source>
        <dbReference type="ARBA" id="ARBA00022692"/>
    </source>
</evidence>
<evidence type="ECO:0000256" key="5">
    <source>
        <dbReference type="ARBA" id="ARBA00022729"/>
    </source>
</evidence>
<evidence type="ECO:0000256" key="2">
    <source>
        <dbReference type="ARBA" id="ARBA00006387"/>
    </source>
</evidence>
<keyword evidence="6 8" id="KW-1133">Transmembrane helix</keyword>
<keyword evidence="8" id="KW-0333">Golgi apparatus</keyword>
<sequence length="345" mass="40910">MFYIKRFLYFVLSVIIISLTGQVTGSPGDKSPYYGNCVNNCLKKTCQNNVMLYKKGMEEKFIDHLIDLWRYRNFEISTFENLITWNCRDECKYQCMHKTTNAFIARKWKIPQFHGKWPFVRILGIQEPASVFFSLLNFFVHYKGLLQFRHDVRPDAPLYKLWHTFSVICLNAWTWSTVFHARDYPLTELFDYVFAYSMVLASFWCMILRVIHGRSKRMTVAITLLCVLYFLNHFAYLSYNAFDYSYNMRVNILTGVIGGIGWVVWSLSQIKKRRYVWKMLVFVTLALSTVILEVYDFPPVLWAFDAHSLWHLSSAPITILFYKFITDDCVQLRKEAIAEERQKLI</sequence>
<comment type="subcellular location">
    <subcellularLocation>
        <location evidence="1">Endomembrane system</location>
        <topology evidence="1">Multi-pass membrane protein</topology>
    </subcellularLocation>
    <subcellularLocation>
        <location evidence="8">Golgi apparatus membrane</location>
        <topology evidence="8">Multi-pass membrane protein</topology>
    </subcellularLocation>
</comment>
<evidence type="ECO:0000256" key="7">
    <source>
        <dbReference type="ARBA" id="ARBA00023136"/>
    </source>
</evidence>
<organism evidence="9 10">
    <name type="scientific">Chironomus riparius</name>
    <dbReference type="NCBI Taxonomy" id="315576"/>
    <lineage>
        <taxon>Eukaryota</taxon>
        <taxon>Metazoa</taxon>
        <taxon>Ecdysozoa</taxon>
        <taxon>Arthropoda</taxon>
        <taxon>Hexapoda</taxon>
        <taxon>Insecta</taxon>
        <taxon>Pterygota</taxon>
        <taxon>Neoptera</taxon>
        <taxon>Endopterygota</taxon>
        <taxon>Diptera</taxon>
        <taxon>Nematocera</taxon>
        <taxon>Chironomoidea</taxon>
        <taxon>Chironomidae</taxon>
        <taxon>Chironominae</taxon>
        <taxon>Chironomus</taxon>
    </lineage>
</organism>
<proteinExistence type="inferred from homology"/>
<name>A0A9N9WPS9_9DIPT</name>
<gene>
    <name evidence="9" type="ORF">CHIRRI_LOCUS4042</name>
</gene>
<dbReference type="GO" id="GO:0000139">
    <property type="term" value="C:Golgi membrane"/>
    <property type="evidence" value="ECO:0007669"/>
    <property type="project" value="UniProtKB-SubCell"/>
</dbReference>